<dbReference type="InParanoid" id="A0A165C994"/>
<accession>A0A165C994</accession>
<gene>
    <name evidence="1" type="ORF">EXIGLDRAFT_357121</name>
</gene>
<evidence type="ECO:0000313" key="1">
    <source>
        <dbReference type="EMBL" id="KZV82053.1"/>
    </source>
</evidence>
<evidence type="ECO:0000313" key="2">
    <source>
        <dbReference type="Proteomes" id="UP000077266"/>
    </source>
</evidence>
<dbReference type="EMBL" id="KV426349">
    <property type="protein sequence ID" value="KZV82053.1"/>
    <property type="molecule type" value="Genomic_DNA"/>
</dbReference>
<organism evidence="1 2">
    <name type="scientific">Exidia glandulosa HHB12029</name>
    <dbReference type="NCBI Taxonomy" id="1314781"/>
    <lineage>
        <taxon>Eukaryota</taxon>
        <taxon>Fungi</taxon>
        <taxon>Dikarya</taxon>
        <taxon>Basidiomycota</taxon>
        <taxon>Agaricomycotina</taxon>
        <taxon>Agaricomycetes</taxon>
        <taxon>Auriculariales</taxon>
        <taxon>Exidiaceae</taxon>
        <taxon>Exidia</taxon>
    </lineage>
</organism>
<sequence length="395" mass="43901">MALPPDGRPPSFKTILTPVQNQLVKYLPCVQDSIPTLEASSVSQYSRNSKWHIRAEECESQVGGTGRRDASGIGTFRRASFLNNHVDHHHHHLSHIEWCTTTFTGVRPSNWDPTCATSRRQHLGTGKTARLRRAGALSISLPRSSVGLAWALSRLPLRTMSSRPFDAMGVVASRGLSSARLLTADRLHRASDTHGRPKLTKTALTLEALTTLSSALRCLQPVCKCTTRPPLPAFAPYQPPIASTSRVRSRFLSFPLPSQREATPSMRRLHPIRQCTRLAMWRRIPPRRRRHAEPGNCRSLPTTLPAAVATPTLNTVAVGFLLTSADPAPILPVYWQRSRHSRSRSTCCINSDSLQLYGPHISLDLIAYALCTTIYAFTPFSRRSGYRTWTSSYPS</sequence>
<dbReference type="Proteomes" id="UP000077266">
    <property type="component" value="Unassembled WGS sequence"/>
</dbReference>
<dbReference type="AlphaFoldDB" id="A0A165C994"/>
<proteinExistence type="predicted"/>
<reference evidence="1 2" key="1">
    <citation type="journal article" date="2016" name="Mol. Biol. Evol.">
        <title>Comparative Genomics of Early-Diverging Mushroom-Forming Fungi Provides Insights into the Origins of Lignocellulose Decay Capabilities.</title>
        <authorList>
            <person name="Nagy L.G."/>
            <person name="Riley R."/>
            <person name="Tritt A."/>
            <person name="Adam C."/>
            <person name="Daum C."/>
            <person name="Floudas D."/>
            <person name="Sun H."/>
            <person name="Yadav J.S."/>
            <person name="Pangilinan J."/>
            <person name="Larsson K.H."/>
            <person name="Matsuura K."/>
            <person name="Barry K."/>
            <person name="Labutti K."/>
            <person name="Kuo R."/>
            <person name="Ohm R.A."/>
            <person name="Bhattacharya S.S."/>
            <person name="Shirouzu T."/>
            <person name="Yoshinaga Y."/>
            <person name="Martin F.M."/>
            <person name="Grigoriev I.V."/>
            <person name="Hibbett D.S."/>
        </authorList>
    </citation>
    <scope>NUCLEOTIDE SEQUENCE [LARGE SCALE GENOMIC DNA]</scope>
    <source>
        <strain evidence="1 2">HHB12029</strain>
    </source>
</reference>
<keyword evidence="2" id="KW-1185">Reference proteome</keyword>
<protein>
    <submittedName>
        <fullName evidence="1">Uncharacterized protein</fullName>
    </submittedName>
</protein>
<name>A0A165C994_EXIGL</name>